<keyword evidence="1" id="KW-1133">Transmembrane helix</keyword>
<feature type="transmembrane region" description="Helical" evidence="1">
    <location>
        <begin position="21"/>
        <end position="40"/>
    </location>
</feature>
<keyword evidence="3" id="KW-1185">Reference proteome</keyword>
<evidence type="ECO:0000313" key="2">
    <source>
        <dbReference type="EMBL" id="MBC5840401.1"/>
    </source>
</evidence>
<comment type="caution">
    <text evidence="2">The sequence shown here is derived from an EMBL/GenBank/DDBJ whole genome shotgun (WGS) entry which is preliminary data.</text>
</comment>
<protein>
    <submittedName>
        <fullName evidence="2">Uncharacterized protein</fullName>
    </submittedName>
</protein>
<dbReference type="RefSeq" id="WP_187008977.1">
    <property type="nucleotide sequence ID" value="NZ_JACRUI010000001.1"/>
</dbReference>
<reference evidence="2 3" key="1">
    <citation type="submission" date="2020-08" db="EMBL/GenBank/DDBJ databases">
        <title>Description of novel Flavobacterium F-380 isolate.</title>
        <authorList>
            <person name="Saticioglu I.B."/>
            <person name="Duman M."/>
            <person name="Altun S."/>
        </authorList>
    </citation>
    <scope>NUCLEOTIDE SEQUENCE [LARGE SCALE GENOMIC DNA]</scope>
    <source>
        <strain evidence="2 3">F-380</strain>
    </source>
</reference>
<dbReference type="Proteomes" id="UP000629963">
    <property type="component" value="Unassembled WGS sequence"/>
</dbReference>
<evidence type="ECO:0000256" key="1">
    <source>
        <dbReference type="SAM" id="Phobius"/>
    </source>
</evidence>
<evidence type="ECO:0000313" key="3">
    <source>
        <dbReference type="Proteomes" id="UP000629963"/>
    </source>
</evidence>
<gene>
    <name evidence="2" type="ORF">H8R23_03200</name>
</gene>
<sequence>MSVTYNELTKSVAIKDGLKSHLFLMKFVMILTLINALLNISNGQIAFGFMKALWLVIGMFSVVILHKYIFKKSGSEKIPADQIKGINESTFLGRKKYFIILQNGKQRDLLSVKSDAEFVQVRKLFTKNGIL</sequence>
<feature type="transmembrane region" description="Helical" evidence="1">
    <location>
        <begin position="52"/>
        <end position="70"/>
    </location>
</feature>
<keyword evidence="1" id="KW-0812">Transmembrane</keyword>
<proteinExistence type="predicted"/>
<name>A0ABR7J4D8_9FLAO</name>
<organism evidence="2 3">
    <name type="scientific">Flavobacterium kayseriense</name>
    <dbReference type="NCBI Taxonomy" id="2764714"/>
    <lineage>
        <taxon>Bacteria</taxon>
        <taxon>Pseudomonadati</taxon>
        <taxon>Bacteroidota</taxon>
        <taxon>Flavobacteriia</taxon>
        <taxon>Flavobacteriales</taxon>
        <taxon>Flavobacteriaceae</taxon>
        <taxon>Flavobacterium</taxon>
    </lineage>
</organism>
<keyword evidence="1" id="KW-0472">Membrane</keyword>
<dbReference type="EMBL" id="JACRUJ010000001">
    <property type="protein sequence ID" value="MBC5840401.1"/>
    <property type="molecule type" value="Genomic_DNA"/>
</dbReference>
<accession>A0ABR7J4D8</accession>